<evidence type="ECO:0000256" key="2">
    <source>
        <dbReference type="ARBA" id="ARBA00010529"/>
    </source>
</evidence>
<sequence length="130" mass="14034">MAAKAPKSTATKATTKAKAAAPKEEAPAKKAPAKKAAAKPMTKTEIVNHFAEKFGLPKQKVREFFDEQARLAAAQAKVGFMIPGIGKLVVREYKAREGRNPRTGEKITIKARKRLKFVISAAAKKAAGFE</sequence>
<dbReference type="GO" id="GO:0003677">
    <property type="term" value="F:DNA binding"/>
    <property type="evidence" value="ECO:0007669"/>
    <property type="project" value="UniProtKB-KW"/>
</dbReference>
<dbReference type="PANTHER" id="PTHR33175:SF13">
    <property type="entry name" value="HISTONE-LIKE PROTEIN"/>
    <property type="match status" value="1"/>
</dbReference>
<evidence type="ECO:0000256" key="7">
    <source>
        <dbReference type="ARBA" id="ARBA00023125"/>
    </source>
</evidence>
<accession>G2LJN7</accession>
<dbReference type="SUPFAM" id="SSF47729">
    <property type="entry name" value="IHF-like DNA-binding proteins"/>
    <property type="match status" value="1"/>
</dbReference>
<evidence type="ECO:0000256" key="5">
    <source>
        <dbReference type="ARBA" id="ARBA00022705"/>
    </source>
</evidence>
<dbReference type="SMART" id="SM00411">
    <property type="entry name" value="BHL"/>
    <property type="match status" value="1"/>
</dbReference>
<keyword evidence="5" id="KW-0235">DNA replication</keyword>
<dbReference type="Gene3D" id="4.10.520.10">
    <property type="entry name" value="IHF-like DNA-binding proteins"/>
    <property type="match status" value="1"/>
</dbReference>
<dbReference type="InterPro" id="IPR000119">
    <property type="entry name" value="Hist_DNA-bd"/>
</dbReference>
<dbReference type="Pfam" id="PF00216">
    <property type="entry name" value="Bac_DNA_binding"/>
    <property type="match status" value="1"/>
</dbReference>
<keyword evidence="6" id="KW-0426">Late protein</keyword>
<dbReference type="AlphaFoldDB" id="G2LJN7"/>
<evidence type="ECO:0000256" key="6">
    <source>
        <dbReference type="ARBA" id="ARBA00022921"/>
    </source>
</evidence>
<dbReference type="GO" id="GO:0006260">
    <property type="term" value="P:DNA replication"/>
    <property type="evidence" value="ECO:0007669"/>
    <property type="project" value="UniProtKB-KW"/>
</dbReference>
<comment type="function">
    <text evidence="10">DNA-binding protein that plays a critical role in nucleoid compaction, genome replication and DNA replication and transcription. Binds to both ssDNA and dsDNA with a binding site covering about 15 nucleotides. Displays DNA-supercoiling activity only when associated with the viral DNA topoisomerase 2.</text>
</comment>
<evidence type="ECO:0000256" key="9">
    <source>
        <dbReference type="ARBA" id="ARBA00033227"/>
    </source>
</evidence>
<proteinExistence type="inferred from homology"/>
<reference evidence="13 14" key="1">
    <citation type="journal article" date="2012" name="Environ. Microbiol.">
        <title>Complete genome of Candidatus Chloracidobacterium thermophilum, a chlorophyll-based photoheterotroph belonging to the phylum Acidobacteria.</title>
        <authorList>
            <person name="Garcia Costas A.M."/>
            <person name="Liu Z."/>
            <person name="Tomsho L.P."/>
            <person name="Schuster S.C."/>
            <person name="Ward D.M."/>
            <person name="Bryant D.A."/>
        </authorList>
    </citation>
    <scope>NUCLEOTIDE SEQUENCE [LARGE SCALE GENOMIC DNA]</scope>
    <source>
        <strain evidence="13 14">B</strain>
    </source>
</reference>
<evidence type="ECO:0000256" key="3">
    <source>
        <dbReference type="ARBA" id="ARBA00011738"/>
    </source>
</evidence>
<dbReference type="PANTHER" id="PTHR33175">
    <property type="entry name" value="DNA-BINDING PROTEIN HU"/>
    <property type="match status" value="1"/>
</dbReference>
<evidence type="ECO:0000256" key="8">
    <source>
        <dbReference type="ARBA" id="ARBA00033120"/>
    </source>
</evidence>
<evidence type="ECO:0000256" key="10">
    <source>
        <dbReference type="ARBA" id="ARBA00046140"/>
    </source>
</evidence>
<comment type="subunit">
    <text evidence="3">Homodimer.</text>
</comment>
<evidence type="ECO:0000313" key="13">
    <source>
        <dbReference type="EMBL" id="AEP13054.1"/>
    </source>
</evidence>
<dbReference type="HOGENOM" id="CLU_105066_3_0_0"/>
<gene>
    <name evidence="13" type="ordered locus">Cabther_B0046</name>
</gene>
<comment type="similarity">
    <text evidence="2 11">Belongs to the bacterial histone-like protein family.</text>
</comment>
<dbReference type="STRING" id="981222.Cabther_B0046"/>
<dbReference type="CDD" id="cd00591">
    <property type="entry name" value="HU_IHF"/>
    <property type="match status" value="1"/>
</dbReference>
<evidence type="ECO:0000256" key="11">
    <source>
        <dbReference type="RuleBase" id="RU003939"/>
    </source>
</evidence>
<organism evidence="13 14">
    <name type="scientific">Chloracidobacterium thermophilum (strain B)</name>
    <dbReference type="NCBI Taxonomy" id="981222"/>
    <lineage>
        <taxon>Bacteria</taxon>
        <taxon>Pseudomonadati</taxon>
        <taxon>Acidobacteriota</taxon>
        <taxon>Terriglobia</taxon>
        <taxon>Terriglobales</taxon>
        <taxon>Acidobacteriaceae</taxon>
        <taxon>Chloracidobacterium</taxon>
    </lineage>
</organism>
<dbReference type="EMBL" id="CP002515">
    <property type="protein sequence ID" value="AEP13054.1"/>
    <property type="molecule type" value="Genomic_DNA"/>
</dbReference>
<evidence type="ECO:0000256" key="12">
    <source>
        <dbReference type="SAM" id="MobiDB-lite"/>
    </source>
</evidence>
<dbReference type="InterPro" id="IPR010992">
    <property type="entry name" value="IHF-like_DNA-bd_dom_sf"/>
</dbReference>
<evidence type="ECO:0000313" key="14">
    <source>
        <dbReference type="Proteomes" id="UP000006791"/>
    </source>
</evidence>
<dbReference type="KEGG" id="ctm:Cabther_B0046"/>
<evidence type="ECO:0000256" key="4">
    <source>
        <dbReference type="ARBA" id="ARBA00016145"/>
    </source>
</evidence>
<feature type="compositionally biased region" description="Low complexity" evidence="12">
    <location>
        <begin position="1"/>
        <end position="20"/>
    </location>
</feature>
<protein>
    <recommendedName>
        <fullName evidence="4">Viral histone-like protein</fullName>
    </recommendedName>
    <alternativeName>
        <fullName evidence="9">DNA-binding protein pA104R</fullName>
    </alternativeName>
    <alternativeName>
        <fullName evidence="8">pA104R</fullName>
    </alternativeName>
</protein>
<dbReference type="OrthoDB" id="9799835at2"/>
<keyword evidence="7 13" id="KW-0238">DNA-binding</keyword>
<feature type="region of interest" description="Disordered" evidence="12">
    <location>
        <begin position="1"/>
        <end position="41"/>
    </location>
</feature>
<name>G2LJN7_CHLTF</name>
<dbReference type="GO" id="GO:0005829">
    <property type="term" value="C:cytosol"/>
    <property type="evidence" value="ECO:0007669"/>
    <property type="project" value="TreeGrafter"/>
</dbReference>
<dbReference type="RefSeq" id="WP_014100792.1">
    <property type="nucleotide sequence ID" value="NC_016025.1"/>
</dbReference>
<keyword evidence="14" id="KW-1185">Reference proteome</keyword>
<comment type="subcellular location">
    <subcellularLocation>
        <location evidence="1">Virion</location>
    </subcellularLocation>
</comment>
<evidence type="ECO:0000256" key="1">
    <source>
        <dbReference type="ARBA" id="ARBA00004328"/>
    </source>
</evidence>
<dbReference type="Proteomes" id="UP000006791">
    <property type="component" value="Chromosome 2"/>
</dbReference>
<dbReference type="GO" id="GO:0030527">
    <property type="term" value="F:structural constituent of chromatin"/>
    <property type="evidence" value="ECO:0007669"/>
    <property type="project" value="InterPro"/>
</dbReference>